<reference evidence="2 3" key="1">
    <citation type="submission" date="2020-08" db="EMBL/GenBank/DDBJ databases">
        <title>Genomic Encyclopedia of Type Strains, Phase IV (KMG-IV): sequencing the most valuable type-strain genomes for metagenomic binning, comparative biology and taxonomic classification.</title>
        <authorList>
            <person name="Goeker M."/>
        </authorList>
    </citation>
    <scope>NUCLEOTIDE SEQUENCE [LARGE SCALE GENOMIC DNA]</scope>
    <source>
        <strain evidence="2 3">DSM 19512</strain>
    </source>
</reference>
<dbReference type="Pfam" id="PF26343">
    <property type="entry name" value="VapC50_C"/>
    <property type="match status" value="1"/>
</dbReference>
<accession>A0A7W6A9Q7</accession>
<comment type="caution">
    <text evidence="2">The sequence shown here is derived from an EMBL/GenBank/DDBJ whole genome shotgun (WGS) entry which is preliminary data.</text>
</comment>
<protein>
    <recommendedName>
        <fullName evidence="1">VapC50 C-terminal domain-containing protein</fullName>
    </recommendedName>
</protein>
<dbReference type="RefSeq" id="WP_240456059.1">
    <property type="nucleotide sequence ID" value="NZ_JACIDH010000009.1"/>
</dbReference>
<sequence length="99" mass="10740">MPAITMFWALKTQAQTIVTENLRDFPAAILAPLGIEACSADDFIADTIALDTGRAIPAIRRMRQRFQRPAMTAETMLRDMEARGLVATVGVLAPHAGSL</sequence>
<feature type="domain" description="VapC50 C-terminal" evidence="1">
    <location>
        <begin position="40"/>
        <end position="93"/>
    </location>
</feature>
<evidence type="ECO:0000313" key="3">
    <source>
        <dbReference type="Proteomes" id="UP000538670"/>
    </source>
</evidence>
<evidence type="ECO:0000259" key="1">
    <source>
        <dbReference type="Pfam" id="PF26343"/>
    </source>
</evidence>
<evidence type="ECO:0000313" key="2">
    <source>
        <dbReference type="EMBL" id="MBB3879797.1"/>
    </source>
</evidence>
<dbReference type="EMBL" id="JACIDH010000009">
    <property type="protein sequence ID" value="MBB3879797.1"/>
    <property type="molecule type" value="Genomic_DNA"/>
</dbReference>
<dbReference type="Proteomes" id="UP000538670">
    <property type="component" value="Unassembled WGS sequence"/>
</dbReference>
<proteinExistence type="predicted"/>
<gene>
    <name evidence="2" type="ORF">GGR48_002231</name>
</gene>
<organism evidence="2 3">
    <name type="scientific">Sphingomonas pseudosanguinis</name>
    <dbReference type="NCBI Taxonomy" id="413712"/>
    <lineage>
        <taxon>Bacteria</taxon>
        <taxon>Pseudomonadati</taxon>
        <taxon>Pseudomonadota</taxon>
        <taxon>Alphaproteobacteria</taxon>
        <taxon>Sphingomonadales</taxon>
        <taxon>Sphingomonadaceae</taxon>
        <taxon>Sphingomonas</taxon>
    </lineage>
</organism>
<dbReference type="InterPro" id="IPR058652">
    <property type="entry name" value="VapC50_C"/>
</dbReference>
<name>A0A7W6A9Q7_9SPHN</name>
<dbReference type="AlphaFoldDB" id="A0A7W6A9Q7"/>
<keyword evidence="3" id="KW-1185">Reference proteome</keyword>